<reference evidence="2" key="1">
    <citation type="journal article" date="2022" name="bioRxiv">
        <title>Sequencing and chromosome-scale assembly of the giantPleurodeles waltlgenome.</title>
        <authorList>
            <person name="Brown T."/>
            <person name="Elewa A."/>
            <person name="Iarovenko S."/>
            <person name="Subramanian E."/>
            <person name="Araus A.J."/>
            <person name="Petzold A."/>
            <person name="Susuki M."/>
            <person name="Suzuki K.-i.T."/>
            <person name="Hayashi T."/>
            <person name="Toyoda A."/>
            <person name="Oliveira C."/>
            <person name="Osipova E."/>
            <person name="Leigh N.D."/>
            <person name="Simon A."/>
            <person name="Yun M.H."/>
        </authorList>
    </citation>
    <scope>NUCLEOTIDE SEQUENCE</scope>
    <source>
        <strain evidence="2">20211129_DDA</strain>
        <tissue evidence="2">Liver</tissue>
    </source>
</reference>
<protein>
    <submittedName>
        <fullName evidence="2">Uncharacterized protein</fullName>
    </submittedName>
</protein>
<accession>A0AAV7UBU9</accession>
<keyword evidence="3" id="KW-1185">Reference proteome</keyword>
<feature type="compositionally biased region" description="Low complexity" evidence="1">
    <location>
        <begin position="36"/>
        <end position="52"/>
    </location>
</feature>
<feature type="region of interest" description="Disordered" evidence="1">
    <location>
        <begin position="26"/>
        <end position="54"/>
    </location>
</feature>
<evidence type="ECO:0000313" key="3">
    <source>
        <dbReference type="Proteomes" id="UP001066276"/>
    </source>
</evidence>
<gene>
    <name evidence="2" type="ORF">NDU88_001942</name>
</gene>
<organism evidence="2 3">
    <name type="scientific">Pleurodeles waltl</name>
    <name type="common">Iberian ribbed newt</name>
    <dbReference type="NCBI Taxonomy" id="8319"/>
    <lineage>
        <taxon>Eukaryota</taxon>
        <taxon>Metazoa</taxon>
        <taxon>Chordata</taxon>
        <taxon>Craniata</taxon>
        <taxon>Vertebrata</taxon>
        <taxon>Euteleostomi</taxon>
        <taxon>Amphibia</taxon>
        <taxon>Batrachia</taxon>
        <taxon>Caudata</taxon>
        <taxon>Salamandroidea</taxon>
        <taxon>Salamandridae</taxon>
        <taxon>Pleurodelinae</taxon>
        <taxon>Pleurodeles</taxon>
    </lineage>
</organism>
<comment type="caution">
    <text evidence="2">The sequence shown here is derived from an EMBL/GenBank/DDBJ whole genome shotgun (WGS) entry which is preliminary data.</text>
</comment>
<name>A0AAV7UBU9_PLEWA</name>
<dbReference type="Proteomes" id="UP001066276">
    <property type="component" value="Chromosome 3_1"/>
</dbReference>
<sequence>MARPSKAQAAEGQALIEATQLTMNPYATLREDGASDTDSSVGYSSSSTIHSTQGPDITLRYSAHVDPWHRSADATPLRWRRGSTPGPRVGVNLT</sequence>
<evidence type="ECO:0000256" key="1">
    <source>
        <dbReference type="SAM" id="MobiDB-lite"/>
    </source>
</evidence>
<dbReference type="AlphaFoldDB" id="A0AAV7UBU9"/>
<evidence type="ECO:0000313" key="2">
    <source>
        <dbReference type="EMBL" id="KAJ1185147.1"/>
    </source>
</evidence>
<proteinExistence type="predicted"/>
<dbReference type="EMBL" id="JANPWB010000005">
    <property type="protein sequence ID" value="KAJ1185147.1"/>
    <property type="molecule type" value="Genomic_DNA"/>
</dbReference>
<feature type="region of interest" description="Disordered" evidence="1">
    <location>
        <begin position="74"/>
        <end position="94"/>
    </location>
</feature>